<dbReference type="HOGENOM" id="CLU_499361_0_0_6"/>
<dbReference type="eggNOG" id="COG1597">
    <property type="taxonomic scope" value="Bacteria"/>
</dbReference>
<dbReference type="PANTHER" id="PTHR30492:SF0">
    <property type="entry name" value="METHYLGLYOXAL SYNTHASE"/>
    <property type="match status" value="1"/>
</dbReference>
<dbReference type="GO" id="GO:0019242">
    <property type="term" value="P:methylglyoxal biosynthetic process"/>
    <property type="evidence" value="ECO:0007669"/>
    <property type="project" value="InterPro"/>
</dbReference>
<evidence type="ECO:0000259" key="6">
    <source>
        <dbReference type="PROSITE" id="PS50146"/>
    </source>
</evidence>
<dbReference type="Gene3D" id="3.90.190.10">
    <property type="entry name" value="Protein tyrosine phosphatase superfamily"/>
    <property type="match status" value="1"/>
</dbReference>
<dbReference type="Pfam" id="PF00781">
    <property type="entry name" value="DAGK_cat"/>
    <property type="match status" value="1"/>
</dbReference>
<dbReference type="InterPro" id="IPR000387">
    <property type="entry name" value="Tyr_Pase_dom"/>
</dbReference>
<dbReference type="GO" id="GO:0016301">
    <property type="term" value="F:kinase activity"/>
    <property type="evidence" value="ECO:0007669"/>
    <property type="project" value="InterPro"/>
</dbReference>
<evidence type="ECO:0000259" key="5">
    <source>
        <dbReference type="PROSITE" id="PS50056"/>
    </source>
</evidence>
<dbReference type="Pfam" id="PF19279">
    <property type="entry name" value="YegS_C"/>
    <property type="match status" value="1"/>
</dbReference>
<dbReference type="GO" id="GO:0004721">
    <property type="term" value="F:phosphoprotein phosphatase activity"/>
    <property type="evidence" value="ECO:0007669"/>
    <property type="project" value="UniProtKB-KW"/>
</dbReference>
<dbReference type="KEGG" id="ttu:TERTU_2707"/>
<evidence type="ECO:0000256" key="2">
    <source>
        <dbReference type="ARBA" id="ARBA00022912"/>
    </source>
</evidence>
<feature type="domain" description="Tyrosine specific protein phosphatases" evidence="5">
    <location>
        <begin position="168"/>
        <end position="237"/>
    </location>
</feature>
<dbReference type="Gene3D" id="2.60.200.40">
    <property type="match status" value="1"/>
</dbReference>
<dbReference type="InterPro" id="IPR000340">
    <property type="entry name" value="Dual-sp_phosphatase_cat-dom"/>
</dbReference>
<name>C5BM22_TERTT</name>
<dbReference type="Gene3D" id="3.40.50.10330">
    <property type="entry name" value="Probable inorganic polyphosphate/atp-NAD kinase, domain 1"/>
    <property type="match status" value="1"/>
</dbReference>
<dbReference type="InterPro" id="IPR001206">
    <property type="entry name" value="Diacylglycerol_kinase_cat_dom"/>
</dbReference>
<keyword evidence="3" id="KW-0812">Transmembrane</keyword>
<dbReference type="InterPro" id="IPR020422">
    <property type="entry name" value="TYR_PHOSPHATASE_DUAL_dom"/>
</dbReference>
<organism evidence="7 8">
    <name type="scientific">Teredinibacter turnerae (strain ATCC 39867 / T7901)</name>
    <dbReference type="NCBI Taxonomy" id="377629"/>
    <lineage>
        <taxon>Bacteria</taxon>
        <taxon>Pseudomonadati</taxon>
        <taxon>Pseudomonadota</taxon>
        <taxon>Gammaproteobacteria</taxon>
        <taxon>Cellvibrionales</taxon>
        <taxon>Cellvibrionaceae</taxon>
        <taxon>Teredinibacter</taxon>
    </lineage>
</organism>
<evidence type="ECO:0000256" key="3">
    <source>
        <dbReference type="SAM" id="Phobius"/>
    </source>
</evidence>
<dbReference type="GO" id="GO:0008929">
    <property type="term" value="F:methylglyoxal synthase activity"/>
    <property type="evidence" value="ECO:0007669"/>
    <property type="project" value="InterPro"/>
</dbReference>
<feature type="domain" description="Tyrosine-protein phosphatase" evidence="4">
    <location>
        <begin position="101"/>
        <end position="248"/>
    </location>
</feature>
<accession>C5BM22</accession>
<protein>
    <submittedName>
        <fullName evidence="7">Dual specificity protein phosphatase</fullName>
    </submittedName>
</protein>
<dbReference type="eggNOG" id="COG2453">
    <property type="taxonomic scope" value="Bacteria"/>
</dbReference>
<keyword evidence="3" id="KW-0472">Membrane</keyword>
<dbReference type="PROSITE" id="PS50054">
    <property type="entry name" value="TYR_PHOSPHATASE_DUAL"/>
    <property type="match status" value="1"/>
</dbReference>
<dbReference type="InterPro" id="IPR016130">
    <property type="entry name" value="Tyr_Pase_AS"/>
</dbReference>
<evidence type="ECO:0000256" key="1">
    <source>
        <dbReference type="ARBA" id="ARBA00022801"/>
    </source>
</evidence>
<evidence type="ECO:0000313" key="8">
    <source>
        <dbReference type="Proteomes" id="UP000009080"/>
    </source>
</evidence>
<reference evidence="7 8" key="1">
    <citation type="journal article" date="2009" name="PLoS ONE">
        <title>The complete genome of Teredinibacter turnerae T7901: an intracellular endosymbiont of marine wood-boring bivalves (shipworms).</title>
        <authorList>
            <person name="Yang J.C."/>
            <person name="Madupu R."/>
            <person name="Durkin A.S."/>
            <person name="Ekborg N.A."/>
            <person name="Pedamallu C.S."/>
            <person name="Hostetler J.B."/>
            <person name="Radune D."/>
            <person name="Toms B.S."/>
            <person name="Henrissat B."/>
            <person name="Coutinho P.M."/>
            <person name="Schwarz S."/>
            <person name="Field L."/>
            <person name="Trindade-Silva A.E."/>
            <person name="Soares C.A.G."/>
            <person name="Elshahawi S."/>
            <person name="Hanora A."/>
            <person name="Schmidt E.W."/>
            <person name="Haygood M.G."/>
            <person name="Posfai J."/>
            <person name="Benner J."/>
            <person name="Madinger C."/>
            <person name="Nove J."/>
            <person name="Anton B."/>
            <person name="Chaudhary K."/>
            <person name="Foster J."/>
            <person name="Holman A."/>
            <person name="Kumar S."/>
            <person name="Lessard P.A."/>
            <person name="Luyten Y.A."/>
            <person name="Slatko B."/>
            <person name="Wood N."/>
            <person name="Wu B."/>
            <person name="Teplitski M."/>
            <person name="Mougous J.D."/>
            <person name="Ward N."/>
            <person name="Eisen J.A."/>
            <person name="Badger J.H."/>
            <person name="Distel D.L."/>
        </authorList>
    </citation>
    <scope>NUCLEOTIDE SEQUENCE [LARGE SCALE GENOMIC DNA]</scope>
    <source>
        <strain evidence="8">ATCC 39867 / T7901</strain>
    </source>
</reference>
<keyword evidence="3" id="KW-1133">Transmembrane helix</keyword>
<dbReference type="EMBL" id="CP001614">
    <property type="protein sequence ID" value="ACR11297.1"/>
    <property type="molecule type" value="Genomic_DNA"/>
</dbReference>
<dbReference type="SMART" id="SM00195">
    <property type="entry name" value="DSPc"/>
    <property type="match status" value="1"/>
</dbReference>
<dbReference type="PROSITE" id="PS00383">
    <property type="entry name" value="TYR_PHOSPHATASE_1"/>
    <property type="match status" value="1"/>
</dbReference>
<dbReference type="InterPro" id="IPR016064">
    <property type="entry name" value="NAD/diacylglycerol_kinase_sf"/>
</dbReference>
<keyword evidence="2" id="KW-0904">Protein phosphatase</keyword>
<dbReference type="PROSITE" id="PS50056">
    <property type="entry name" value="TYR_PHOSPHATASE_2"/>
    <property type="match status" value="1"/>
</dbReference>
<proteinExistence type="predicted"/>
<dbReference type="InterPro" id="IPR017438">
    <property type="entry name" value="ATP-NAD_kinase_N"/>
</dbReference>
<dbReference type="AlphaFoldDB" id="C5BM22"/>
<dbReference type="InterPro" id="IPR045540">
    <property type="entry name" value="YegS/DAGK_C"/>
</dbReference>
<keyword evidence="1" id="KW-0378">Hydrolase</keyword>
<dbReference type="NCBIfam" id="NF009025">
    <property type="entry name" value="PRK12361.1"/>
    <property type="match status" value="1"/>
</dbReference>
<dbReference type="Pfam" id="PF00782">
    <property type="entry name" value="DSPc"/>
    <property type="match status" value="1"/>
</dbReference>
<dbReference type="SUPFAM" id="SSF111331">
    <property type="entry name" value="NAD kinase/diacylglycerol kinase-like"/>
    <property type="match status" value="1"/>
</dbReference>
<dbReference type="STRING" id="377629.TERTU_2707"/>
<dbReference type="InterPro" id="IPR004363">
    <property type="entry name" value="Methylgl_synth"/>
</dbReference>
<feature type="transmembrane region" description="Helical" evidence="3">
    <location>
        <begin position="18"/>
        <end position="36"/>
    </location>
</feature>
<dbReference type="GO" id="GO:0005829">
    <property type="term" value="C:cytosol"/>
    <property type="evidence" value="ECO:0007669"/>
    <property type="project" value="TreeGrafter"/>
</dbReference>
<keyword evidence="8" id="KW-1185">Reference proteome</keyword>
<dbReference type="InterPro" id="IPR029021">
    <property type="entry name" value="Prot-tyrosine_phosphatase-like"/>
</dbReference>
<gene>
    <name evidence="7" type="ordered locus">TERTU_2707</name>
</gene>
<sequence length="548" mass="60318">MDSMNEGNFQKFIKLRGTWYTAGGLALLVPALLVPSHVVKFAFLWCALVCFYIGMGYFFSFTRLLFKNERGIIPWPIKIVLLPFFAGTYFCNWLSRQTSDDPAFQEISPGLFIGRRILPADLGDLEKHGINAVLDVTAEFDALSLTVEDTPIEYLNVPIFDHSVPKLRHLHKAVAQIDKWRSDNKTVLVHCALGRGRSAMALLAYLIYRKPDTTTRELLEAAQAIRGSIAPNFRQLRMLEKYRNSKFVTERKPRAYVIINPTAGSYGGDNMRDEIQRQLEPFFDVSMQFTTPEHGAEAIAKEAIARNIDLVVACGGDGTVSAVASTLVHTDTTLGILPLGTANALASCLYGTGNTSDLATNCERIAKQSTRIIDTAECNGHALILLSGIGLESGMISRASPDIKQRWGVLAYVAGAIQEFTELDTLELTLTVDGNAKQISTYSLIVANAAPAFSILAQGGGEPVYDDGELDITWLESRGDPGESVVSMVELVQSGLLDNPETNYVHHEKGRVIEFTANKTIPVVIDGELFEFDHIEIRCIPQSLRVIA</sequence>
<evidence type="ECO:0000313" key="7">
    <source>
        <dbReference type="EMBL" id="ACR11297.1"/>
    </source>
</evidence>
<dbReference type="SMART" id="SM00046">
    <property type="entry name" value="DAGKc"/>
    <property type="match status" value="1"/>
</dbReference>
<dbReference type="Proteomes" id="UP000009080">
    <property type="component" value="Chromosome"/>
</dbReference>
<feature type="domain" description="DAGKc" evidence="6">
    <location>
        <begin position="250"/>
        <end position="382"/>
    </location>
</feature>
<dbReference type="SUPFAM" id="SSF52799">
    <property type="entry name" value="(Phosphotyrosine protein) phosphatases II"/>
    <property type="match status" value="1"/>
</dbReference>
<feature type="transmembrane region" description="Helical" evidence="3">
    <location>
        <begin position="72"/>
        <end position="90"/>
    </location>
</feature>
<evidence type="ECO:0000259" key="4">
    <source>
        <dbReference type="PROSITE" id="PS50054"/>
    </source>
</evidence>
<dbReference type="PROSITE" id="PS50146">
    <property type="entry name" value="DAGK"/>
    <property type="match status" value="1"/>
</dbReference>
<dbReference type="PANTHER" id="PTHR30492">
    <property type="entry name" value="METHYLGLYOXAL SYNTHASE"/>
    <property type="match status" value="1"/>
</dbReference>
<feature type="transmembrane region" description="Helical" evidence="3">
    <location>
        <begin position="42"/>
        <end position="60"/>
    </location>
</feature>